<dbReference type="Proteomes" id="UP000520770">
    <property type="component" value="Unassembled WGS sequence"/>
</dbReference>
<proteinExistence type="predicted"/>
<organism evidence="5 8">
    <name type="scientific">Aliirhizobium cellulosilyticum</name>
    <dbReference type="NCBI Taxonomy" id="393664"/>
    <lineage>
        <taxon>Bacteria</taxon>
        <taxon>Pseudomonadati</taxon>
        <taxon>Pseudomonadota</taxon>
        <taxon>Alphaproteobacteria</taxon>
        <taxon>Hyphomicrobiales</taxon>
        <taxon>Rhizobiaceae</taxon>
        <taxon>Aliirhizobium</taxon>
    </lineage>
</organism>
<sequence>MNDSPSTVFDVQALADSLYGLREACRSQATAEFSLPQNLATAMQAQQTLAAKEGVPGNAWKVAMSPDKHAVVAPLHPYVETSRDAELPYLPGMKFEVEIAVRLGRSLPIKSDLYSREEIYDAVSEAYLGAELLSSAIKEGGTLSFPLFVADRIGNRGYVLGPAVPKTLVDTVGEAELIVTQGGNPIYKGPAKHPVGDVLAWLVAYANDSARPANSLKAGAIITTGALSGAMLLPGSGKVEVLLSKAHALNVVLMA</sequence>
<evidence type="ECO:0000313" key="5">
    <source>
        <dbReference type="EMBL" id="MBB4446827.1"/>
    </source>
</evidence>
<dbReference type="EMBL" id="JACIGY010000003">
    <property type="protein sequence ID" value="MBB4412196.1"/>
    <property type="molecule type" value="Genomic_DNA"/>
</dbReference>
<keyword evidence="1" id="KW-0456">Lyase</keyword>
<evidence type="ECO:0000313" key="3">
    <source>
        <dbReference type="EMBL" id="MBB4349582.1"/>
    </source>
</evidence>
<dbReference type="SUPFAM" id="SSF56529">
    <property type="entry name" value="FAH"/>
    <property type="match status" value="1"/>
</dbReference>
<evidence type="ECO:0000259" key="2">
    <source>
        <dbReference type="Pfam" id="PF01557"/>
    </source>
</evidence>
<reference evidence="6 7" key="1">
    <citation type="submission" date="2020-08" db="EMBL/GenBank/DDBJ databases">
        <title>Genomic Encyclopedia of Type Strains, Phase IV (KMG-V): Genome sequencing to study the core and pangenomes of soil and plant-associated prokaryotes.</title>
        <authorList>
            <person name="Whitman W."/>
        </authorList>
    </citation>
    <scope>NUCLEOTIDE SEQUENCE [LARGE SCALE GENOMIC DNA]</scope>
    <source>
        <strain evidence="4 7">SEMIA 444</strain>
        <strain evidence="3 6">SEMIA 448</strain>
        <strain evidence="5 8">SEMIA 452</strain>
    </source>
</reference>
<evidence type="ECO:0000313" key="8">
    <source>
        <dbReference type="Proteomes" id="UP000576087"/>
    </source>
</evidence>
<dbReference type="GO" id="GO:0008684">
    <property type="term" value="F:2-oxopent-4-enoate hydratase activity"/>
    <property type="evidence" value="ECO:0007669"/>
    <property type="project" value="TreeGrafter"/>
</dbReference>
<dbReference type="EMBL" id="JACIGW010000003">
    <property type="protein sequence ID" value="MBB4349582.1"/>
    <property type="molecule type" value="Genomic_DNA"/>
</dbReference>
<dbReference type="Gene3D" id="3.90.850.10">
    <property type="entry name" value="Fumarylacetoacetase-like, C-terminal domain"/>
    <property type="match status" value="1"/>
</dbReference>
<dbReference type="InterPro" id="IPR050772">
    <property type="entry name" value="Hydratase-Decarb/MhpD_sf"/>
</dbReference>
<keyword evidence="7" id="KW-1185">Reference proteome</keyword>
<dbReference type="EMBL" id="JACIHM010000003">
    <property type="protein sequence ID" value="MBB4446827.1"/>
    <property type="molecule type" value="Genomic_DNA"/>
</dbReference>
<dbReference type="GO" id="GO:0005737">
    <property type="term" value="C:cytoplasm"/>
    <property type="evidence" value="ECO:0007669"/>
    <property type="project" value="TreeGrafter"/>
</dbReference>
<gene>
    <name evidence="4" type="ORF">GGE31_002709</name>
    <name evidence="3" type="ORF">GGE33_003344</name>
    <name evidence="5" type="ORF">GGE35_002649</name>
</gene>
<feature type="domain" description="Fumarylacetoacetase-like C-terminal" evidence="2">
    <location>
        <begin position="90"/>
        <end position="231"/>
    </location>
</feature>
<dbReference type="Pfam" id="PF01557">
    <property type="entry name" value="FAA_hydrolase"/>
    <property type="match status" value="1"/>
</dbReference>
<dbReference type="Proteomes" id="UP000524535">
    <property type="component" value="Unassembled WGS sequence"/>
</dbReference>
<dbReference type="Proteomes" id="UP000576087">
    <property type="component" value="Unassembled WGS sequence"/>
</dbReference>
<comment type="caution">
    <text evidence="5">The sequence shown here is derived from an EMBL/GenBank/DDBJ whole genome shotgun (WGS) entry which is preliminary data.</text>
</comment>
<accession>A0A7W6Y2D4</accession>
<evidence type="ECO:0000313" key="4">
    <source>
        <dbReference type="EMBL" id="MBB4412196.1"/>
    </source>
</evidence>
<protein>
    <submittedName>
        <fullName evidence="5">2-keto-4-pentenoate hydratase</fullName>
    </submittedName>
</protein>
<evidence type="ECO:0000313" key="6">
    <source>
        <dbReference type="Proteomes" id="UP000520770"/>
    </source>
</evidence>
<evidence type="ECO:0000256" key="1">
    <source>
        <dbReference type="ARBA" id="ARBA00023239"/>
    </source>
</evidence>
<dbReference type="InterPro" id="IPR036663">
    <property type="entry name" value="Fumarylacetoacetase_C_sf"/>
</dbReference>
<dbReference type="PANTHER" id="PTHR30143:SF0">
    <property type="entry name" value="2-KETO-4-PENTENOATE HYDRATASE"/>
    <property type="match status" value="1"/>
</dbReference>
<dbReference type="AlphaFoldDB" id="A0A7W6Y2D4"/>
<dbReference type="InterPro" id="IPR011234">
    <property type="entry name" value="Fumarylacetoacetase-like_C"/>
</dbReference>
<dbReference type="PANTHER" id="PTHR30143">
    <property type="entry name" value="ACID HYDRATASE"/>
    <property type="match status" value="1"/>
</dbReference>
<name>A0A7W6Y2D4_9HYPH</name>
<evidence type="ECO:0000313" key="7">
    <source>
        <dbReference type="Proteomes" id="UP000524535"/>
    </source>
</evidence>
<dbReference type="RefSeq" id="WP_183825011.1">
    <property type="nucleotide sequence ID" value="NZ_JACIGW010000003.1"/>
</dbReference>